<dbReference type="EMBL" id="CAJJDO010000049">
    <property type="protein sequence ID" value="CAD8168375.1"/>
    <property type="molecule type" value="Genomic_DNA"/>
</dbReference>
<accession>A0A8S1UUY6</accession>
<protein>
    <recommendedName>
        <fullName evidence="4">Tetratricopeptide repeat protein</fullName>
    </recommendedName>
</protein>
<feature type="compositionally biased region" description="Low complexity" evidence="1">
    <location>
        <begin position="428"/>
        <end position="437"/>
    </location>
</feature>
<name>A0A8S1UUY6_9CILI</name>
<dbReference type="InterPro" id="IPR019734">
    <property type="entry name" value="TPR_rpt"/>
</dbReference>
<proteinExistence type="predicted"/>
<reference evidence="2" key="1">
    <citation type="submission" date="2021-01" db="EMBL/GenBank/DDBJ databases">
        <authorList>
            <consortium name="Genoscope - CEA"/>
            <person name="William W."/>
        </authorList>
    </citation>
    <scope>NUCLEOTIDE SEQUENCE</scope>
</reference>
<comment type="caution">
    <text evidence="2">The sequence shown here is derived from an EMBL/GenBank/DDBJ whole genome shotgun (WGS) entry which is preliminary data.</text>
</comment>
<keyword evidence="3" id="KW-1185">Reference proteome</keyword>
<feature type="compositionally biased region" description="Low complexity" evidence="1">
    <location>
        <begin position="552"/>
        <end position="570"/>
    </location>
</feature>
<organism evidence="2 3">
    <name type="scientific">Paramecium pentaurelia</name>
    <dbReference type="NCBI Taxonomy" id="43138"/>
    <lineage>
        <taxon>Eukaryota</taxon>
        <taxon>Sar</taxon>
        <taxon>Alveolata</taxon>
        <taxon>Ciliophora</taxon>
        <taxon>Intramacronucleata</taxon>
        <taxon>Oligohymenophorea</taxon>
        <taxon>Peniculida</taxon>
        <taxon>Parameciidae</taxon>
        <taxon>Paramecium</taxon>
    </lineage>
</organism>
<evidence type="ECO:0008006" key="4">
    <source>
        <dbReference type="Google" id="ProtNLM"/>
    </source>
</evidence>
<sequence length="787" mass="92626">MHQEDTLNINQIQFNQLLLDAHSQFQLRDMNQAIKLYEEALNCQEAGKDIDRMAIILANLGIIYFHNCDYKQATEKLLQAFTMLDRKNDFKCALLIKILGNLAIIKLITTEFQECKDYNDQAIQLILSVQPPLQYQLFKELMYIYYRFQSFEAMGDGNFENLEQKYDGQSLACFYSSMGLNRELCGDMGLALRYHQKALKLWYEQKENGFIVITLRRILTIAQNEKIDCKDYVQQLQKCMQSTELRGISPEILFKDCEKKLQCAREITTSLQKLEQQLNYQKNQQLLSQPLTVKQQDEFWKLALKLRLKRAIQFCYHQMSQQEVENASILSQSIAQLEHSLKLLDQQQPYENYLQNLPFTKESVNIIKSHLIKFNRICLKLQIKPFLNYLYQLQQEDDQGQQHFQQPLFNSKFPSNSPYNQQIQNQHNLTQQQPQLLSNRQKQVDPMNSQYNSQQSQVNYDFQNQQNIQSYHSTNDQQNNLVRGQNPIQYQQYNNPLLSNFSQNNQIEQNDFQQQKQLYTNNYEQQPFKNSGQFGSQTMGYAGNNQPKAATLQQQQQQQQQQQFLQQSQSANLKFSKSQSNQPQIKQGQNMQVSITKSQKLKNVSLLNAAYKTVMLGDQLTKCNKSSNGRIERFFILANDGTFRWAQNSKHINDPKSVNSYSVSDIRGLFYGKVTDVLRKSYNDKLEPWLCFSLIMKTRSMDFYVQPLQINSWVFAMSEEIKRRNSQSFVITPGKMLWRKMKIILHWYFVDKKKDKGNNKKKKQPSNTFAHLLFLYAKNQQRLPQIQ</sequence>
<dbReference type="AlphaFoldDB" id="A0A8S1UUY6"/>
<feature type="region of interest" description="Disordered" evidence="1">
    <location>
        <begin position="428"/>
        <end position="453"/>
    </location>
</feature>
<evidence type="ECO:0000313" key="2">
    <source>
        <dbReference type="EMBL" id="CAD8168375.1"/>
    </source>
</evidence>
<dbReference type="Proteomes" id="UP000689195">
    <property type="component" value="Unassembled WGS sequence"/>
</dbReference>
<feature type="region of interest" description="Disordered" evidence="1">
    <location>
        <begin position="526"/>
        <end position="590"/>
    </location>
</feature>
<feature type="compositionally biased region" description="Polar residues" evidence="1">
    <location>
        <begin position="526"/>
        <end position="548"/>
    </location>
</feature>
<feature type="compositionally biased region" description="Polar residues" evidence="1">
    <location>
        <begin position="571"/>
        <end position="590"/>
    </location>
</feature>
<evidence type="ECO:0000256" key="1">
    <source>
        <dbReference type="SAM" id="MobiDB-lite"/>
    </source>
</evidence>
<evidence type="ECO:0000313" key="3">
    <source>
        <dbReference type="Proteomes" id="UP000689195"/>
    </source>
</evidence>
<gene>
    <name evidence="2" type="ORF">PPENT_87.1.T0490055</name>
</gene>
<dbReference type="SMART" id="SM00028">
    <property type="entry name" value="TPR"/>
    <property type="match status" value="4"/>
</dbReference>
<dbReference type="OrthoDB" id="307763at2759"/>